<dbReference type="HOGENOM" id="CLU_093325_0_0_1"/>
<accession>L1JF57</accession>
<dbReference type="PaxDb" id="55529-EKX47173"/>
<dbReference type="RefSeq" id="XP_005834153.1">
    <property type="nucleotide sequence ID" value="XM_005834096.1"/>
</dbReference>
<dbReference type="GeneID" id="17303813"/>
<proteinExistence type="predicted"/>
<feature type="domain" description="DUF1279" evidence="2">
    <location>
        <begin position="92"/>
        <end position="173"/>
    </location>
</feature>
<reference evidence="3 5" key="1">
    <citation type="journal article" date="2012" name="Nature">
        <title>Algal genomes reveal evolutionary mosaicism and the fate of nucleomorphs.</title>
        <authorList>
            <consortium name="DOE Joint Genome Institute"/>
            <person name="Curtis B.A."/>
            <person name="Tanifuji G."/>
            <person name="Burki F."/>
            <person name="Gruber A."/>
            <person name="Irimia M."/>
            <person name="Maruyama S."/>
            <person name="Arias M.C."/>
            <person name="Ball S.G."/>
            <person name="Gile G.H."/>
            <person name="Hirakawa Y."/>
            <person name="Hopkins J.F."/>
            <person name="Kuo A."/>
            <person name="Rensing S.A."/>
            <person name="Schmutz J."/>
            <person name="Symeonidi A."/>
            <person name="Elias M."/>
            <person name="Eveleigh R.J."/>
            <person name="Herman E.K."/>
            <person name="Klute M.J."/>
            <person name="Nakayama T."/>
            <person name="Obornik M."/>
            <person name="Reyes-Prieto A."/>
            <person name="Armbrust E.V."/>
            <person name="Aves S.J."/>
            <person name="Beiko R.G."/>
            <person name="Coutinho P."/>
            <person name="Dacks J.B."/>
            <person name="Durnford D.G."/>
            <person name="Fast N.M."/>
            <person name="Green B.R."/>
            <person name="Grisdale C.J."/>
            <person name="Hempel F."/>
            <person name="Henrissat B."/>
            <person name="Hoppner M.P."/>
            <person name="Ishida K."/>
            <person name="Kim E."/>
            <person name="Koreny L."/>
            <person name="Kroth P.G."/>
            <person name="Liu Y."/>
            <person name="Malik S.B."/>
            <person name="Maier U.G."/>
            <person name="McRose D."/>
            <person name="Mock T."/>
            <person name="Neilson J.A."/>
            <person name="Onodera N.T."/>
            <person name="Poole A.M."/>
            <person name="Pritham E.J."/>
            <person name="Richards T.A."/>
            <person name="Rocap G."/>
            <person name="Roy S.W."/>
            <person name="Sarai C."/>
            <person name="Schaack S."/>
            <person name="Shirato S."/>
            <person name="Slamovits C.H."/>
            <person name="Spencer D.F."/>
            <person name="Suzuki S."/>
            <person name="Worden A.Z."/>
            <person name="Zauner S."/>
            <person name="Barry K."/>
            <person name="Bell C."/>
            <person name="Bharti A.K."/>
            <person name="Crow J.A."/>
            <person name="Grimwood J."/>
            <person name="Kramer R."/>
            <person name="Lindquist E."/>
            <person name="Lucas S."/>
            <person name="Salamov A."/>
            <person name="McFadden G.I."/>
            <person name="Lane C.E."/>
            <person name="Keeling P.J."/>
            <person name="Gray M.W."/>
            <person name="Grigoriev I.V."/>
            <person name="Archibald J.M."/>
        </authorList>
    </citation>
    <scope>NUCLEOTIDE SEQUENCE</scope>
    <source>
        <strain evidence="3 5">CCMP2712</strain>
    </source>
</reference>
<name>L1JF57_GUITC</name>
<sequence>MVAIPLAMVLCLAACPMQANAFAFPAVPTLPSRSAGSNGMSFRNRSPALRMVDTMGEEKSKVKNVEEVTKKWGLEAGLFTALTNKNKEGPDAKQLLAKYGSAYLLTSISLSLVSFGICYVLVDNGVDVAALLSKVGITANGNTETAGTVAIAYAAHKAASPIRFPPTVALTPLTAKYLFNKKVEDSSDEQQ</sequence>
<evidence type="ECO:0000313" key="3">
    <source>
        <dbReference type="EMBL" id="EKX47173.1"/>
    </source>
</evidence>
<dbReference type="Pfam" id="PF06916">
    <property type="entry name" value="FAM210A-B_dom"/>
    <property type="match status" value="1"/>
</dbReference>
<dbReference type="InterPro" id="IPR009688">
    <property type="entry name" value="FAM210A/B-like_dom"/>
</dbReference>
<feature type="chain" id="PRO_5008771236" description="DUF1279 domain-containing protein" evidence="1">
    <location>
        <begin position="22"/>
        <end position="191"/>
    </location>
</feature>
<reference evidence="4" key="3">
    <citation type="submission" date="2016-03" db="UniProtKB">
        <authorList>
            <consortium name="EnsemblProtists"/>
        </authorList>
    </citation>
    <scope>IDENTIFICATION</scope>
</reference>
<dbReference type="EnsemblProtists" id="EKX47173">
    <property type="protein sequence ID" value="EKX47173"/>
    <property type="gene ID" value="GUITHDRAFT_152177"/>
</dbReference>
<protein>
    <recommendedName>
        <fullName evidence="2">DUF1279 domain-containing protein</fullName>
    </recommendedName>
</protein>
<evidence type="ECO:0000313" key="4">
    <source>
        <dbReference type="EnsemblProtists" id="EKX47173"/>
    </source>
</evidence>
<feature type="signal peptide" evidence="1">
    <location>
        <begin position="1"/>
        <end position="21"/>
    </location>
</feature>
<keyword evidence="5" id="KW-1185">Reference proteome</keyword>
<dbReference type="Proteomes" id="UP000011087">
    <property type="component" value="Unassembled WGS sequence"/>
</dbReference>
<evidence type="ECO:0000256" key="1">
    <source>
        <dbReference type="SAM" id="SignalP"/>
    </source>
</evidence>
<dbReference type="OrthoDB" id="426386at2759"/>
<keyword evidence="1" id="KW-0732">Signal</keyword>
<organism evidence="3">
    <name type="scientific">Guillardia theta (strain CCMP2712)</name>
    <name type="common">Cryptophyte</name>
    <dbReference type="NCBI Taxonomy" id="905079"/>
    <lineage>
        <taxon>Eukaryota</taxon>
        <taxon>Cryptophyceae</taxon>
        <taxon>Pyrenomonadales</taxon>
        <taxon>Geminigeraceae</taxon>
        <taxon>Guillardia</taxon>
    </lineage>
</organism>
<dbReference type="KEGG" id="gtt:GUITHDRAFT_152177"/>
<dbReference type="OMA" id="WIGKKAK"/>
<dbReference type="PANTHER" id="PTHR21377:SF20">
    <property type="entry name" value="OS04G0416000 PROTEIN"/>
    <property type="match status" value="1"/>
</dbReference>
<dbReference type="eggNOG" id="KOG4526">
    <property type="taxonomic scope" value="Eukaryota"/>
</dbReference>
<evidence type="ECO:0000259" key="2">
    <source>
        <dbReference type="Pfam" id="PF06916"/>
    </source>
</evidence>
<dbReference type="EMBL" id="JH992991">
    <property type="protein sequence ID" value="EKX47173.1"/>
    <property type="molecule type" value="Genomic_DNA"/>
</dbReference>
<dbReference type="AlphaFoldDB" id="L1JF57"/>
<reference evidence="5" key="2">
    <citation type="submission" date="2012-11" db="EMBL/GenBank/DDBJ databases">
        <authorList>
            <person name="Kuo A."/>
            <person name="Curtis B.A."/>
            <person name="Tanifuji G."/>
            <person name="Burki F."/>
            <person name="Gruber A."/>
            <person name="Irimia M."/>
            <person name="Maruyama S."/>
            <person name="Arias M.C."/>
            <person name="Ball S.G."/>
            <person name="Gile G.H."/>
            <person name="Hirakawa Y."/>
            <person name="Hopkins J.F."/>
            <person name="Rensing S.A."/>
            <person name="Schmutz J."/>
            <person name="Symeonidi A."/>
            <person name="Elias M."/>
            <person name="Eveleigh R.J."/>
            <person name="Herman E.K."/>
            <person name="Klute M.J."/>
            <person name="Nakayama T."/>
            <person name="Obornik M."/>
            <person name="Reyes-Prieto A."/>
            <person name="Armbrust E.V."/>
            <person name="Aves S.J."/>
            <person name="Beiko R.G."/>
            <person name="Coutinho P."/>
            <person name="Dacks J.B."/>
            <person name="Durnford D.G."/>
            <person name="Fast N.M."/>
            <person name="Green B.R."/>
            <person name="Grisdale C."/>
            <person name="Hempe F."/>
            <person name="Henrissat B."/>
            <person name="Hoppner M.P."/>
            <person name="Ishida K.-I."/>
            <person name="Kim E."/>
            <person name="Koreny L."/>
            <person name="Kroth P.G."/>
            <person name="Liu Y."/>
            <person name="Malik S.-B."/>
            <person name="Maier U.G."/>
            <person name="McRose D."/>
            <person name="Mock T."/>
            <person name="Neilson J.A."/>
            <person name="Onodera N.T."/>
            <person name="Poole A.M."/>
            <person name="Pritham E.J."/>
            <person name="Richards T.A."/>
            <person name="Rocap G."/>
            <person name="Roy S.W."/>
            <person name="Sarai C."/>
            <person name="Schaack S."/>
            <person name="Shirato S."/>
            <person name="Slamovits C.H."/>
            <person name="Spencer D.F."/>
            <person name="Suzuki S."/>
            <person name="Worden A.Z."/>
            <person name="Zauner S."/>
            <person name="Barry K."/>
            <person name="Bell C."/>
            <person name="Bharti A.K."/>
            <person name="Crow J.A."/>
            <person name="Grimwood J."/>
            <person name="Kramer R."/>
            <person name="Lindquist E."/>
            <person name="Lucas S."/>
            <person name="Salamov A."/>
            <person name="McFadden G.I."/>
            <person name="Lane C.E."/>
            <person name="Keeling P.J."/>
            <person name="Gray M.W."/>
            <person name="Grigoriev I.V."/>
            <person name="Archibald J.M."/>
        </authorList>
    </citation>
    <scope>NUCLEOTIDE SEQUENCE</scope>
    <source>
        <strain evidence="5">CCMP2712</strain>
    </source>
</reference>
<gene>
    <name evidence="3" type="ORF">GUITHDRAFT_152177</name>
</gene>
<dbReference type="InterPro" id="IPR045866">
    <property type="entry name" value="FAM210A/B-like"/>
</dbReference>
<evidence type="ECO:0000313" key="5">
    <source>
        <dbReference type="Proteomes" id="UP000011087"/>
    </source>
</evidence>
<dbReference type="GO" id="GO:0005739">
    <property type="term" value="C:mitochondrion"/>
    <property type="evidence" value="ECO:0007669"/>
    <property type="project" value="TreeGrafter"/>
</dbReference>
<dbReference type="PANTHER" id="PTHR21377">
    <property type="entry name" value="PROTEIN FAM210B, MITOCHONDRIAL"/>
    <property type="match status" value="1"/>
</dbReference>